<comment type="caution">
    <text evidence="7">Lacks conserved residue(s) required for the propagation of feature annotation.</text>
</comment>
<protein>
    <recommendedName>
        <fullName evidence="7">PRA1 family protein</fullName>
    </recommendedName>
</protein>
<evidence type="ECO:0000256" key="4">
    <source>
        <dbReference type="ARBA" id="ARBA00022692"/>
    </source>
</evidence>
<evidence type="ECO:0000256" key="1">
    <source>
        <dbReference type="ARBA" id="ARBA00002501"/>
    </source>
</evidence>
<evidence type="ECO:0000313" key="8">
    <source>
        <dbReference type="EMBL" id="KAK9822459.1"/>
    </source>
</evidence>
<dbReference type="GO" id="GO:0005783">
    <property type="term" value="C:endoplasmic reticulum"/>
    <property type="evidence" value="ECO:0007669"/>
    <property type="project" value="UniProtKB-ARBA"/>
</dbReference>
<comment type="function">
    <text evidence="1 7">May be involved in both secretory and endocytic intracellular trafficking in the endosomal/prevacuolar compartments.</text>
</comment>
<organism evidence="8 9">
    <name type="scientific">Elliptochloris bilobata</name>
    <dbReference type="NCBI Taxonomy" id="381761"/>
    <lineage>
        <taxon>Eukaryota</taxon>
        <taxon>Viridiplantae</taxon>
        <taxon>Chlorophyta</taxon>
        <taxon>core chlorophytes</taxon>
        <taxon>Trebouxiophyceae</taxon>
        <taxon>Trebouxiophyceae incertae sedis</taxon>
        <taxon>Elliptochloris clade</taxon>
        <taxon>Elliptochloris</taxon>
    </lineage>
</organism>
<keyword evidence="4 7" id="KW-0812">Transmembrane</keyword>
<evidence type="ECO:0000256" key="2">
    <source>
        <dbReference type="ARBA" id="ARBA00004141"/>
    </source>
</evidence>
<evidence type="ECO:0000256" key="3">
    <source>
        <dbReference type="ARBA" id="ARBA00006483"/>
    </source>
</evidence>
<sequence length="203" mass="21952">MFRHEFRRTPLSAAVPLEGSDTVVGLRELEHQQRRETLQSIFGAVSGDGAAKGRTAYKGPRLAELRLEDLRRRERPWQVFLHGGEGTAWSAAYNLPEHVAHLCARCEENVVHYLGNYLRVAAAVALLVVYTQPLALVGFGCAFALLLLNLTLLAPPGMGPGERPAGAARPLGTAARTQNEGDDGLLAALRLLLTLGTGAVRLR</sequence>
<reference evidence="8 9" key="1">
    <citation type="journal article" date="2024" name="Nat. Commun.">
        <title>Phylogenomics reveals the evolutionary origins of lichenization in chlorophyte algae.</title>
        <authorList>
            <person name="Puginier C."/>
            <person name="Libourel C."/>
            <person name="Otte J."/>
            <person name="Skaloud P."/>
            <person name="Haon M."/>
            <person name="Grisel S."/>
            <person name="Petersen M."/>
            <person name="Berrin J.G."/>
            <person name="Delaux P.M."/>
            <person name="Dal Grande F."/>
            <person name="Keller J."/>
        </authorList>
    </citation>
    <scope>NUCLEOTIDE SEQUENCE [LARGE SCALE GENOMIC DNA]</scope>
    <source>
        <strain evidence="8 9">SAG 245.80</strain>
    </source>
</reference>
<dbReference type="Proteomes" id="UP001445335">
    <property type="component" value="Unassembled WGS sequence"/>
</dbReference>
<dbReference type="Pfam" id="PF03208">
    <property type="entry name" value="PRA1"/>
    <property type="match status" value="1"/>
</dbReference>
<keyword evidence="7" id="KW-0813">Transport</keyword>
<evidence type="ECO:0000256" key="7">
    <source>
        <dbReference type="RuleBase" id="RU363107"/>
    </source>
</evidence>
<dbReference type="GO" id="GO:0016192">
    <property type="term" value="P:vesicle-mediated transport"/>
    <property type="evidence" value="ECO:0007669"/>
    <property type="project" value="UniProtKB-ARBA"/>
</dbReference>
<dbReference type="AlphaFoldDB" id="A0AAW1QLT7"/>
<comment type="caution">
    <text evidence="8">The sequence shown here is derived from an EMBL/GenBank/DDBJ whole genome shotgun (WGS) entry which is preliminary data.</text>
</comment>
<dbReference type="EMBL" id="JALJOU010000087">
    <property type="protein sequence ID" value="KAK9822459.1"/>
    <property type="molecule type" value="Genomic_DNA"/>
</dbReference>
<dbReference type="GO" id="GO:0016020">
    <property type="term" value="C:membrane"/>
    <property type="evidence" value="ECO:0007669"/>
    <property type="project" value="UniProtKB-SubCell"/>
</dbReference>
<gene>
    <name evidence="8" type="ORF">WJX81_003625</name>
</gene>
<evidence type="ECO:0000313" key="9">
    <source>
        <dbReference type="Proteomes" id="UP001445335"/>
    </source>
</evidence>
<accession>A0AAW1QLT7</accession>
<proteinExistence type="inferred from homology"/>
<keyword evidence="6 7" id="KW-0472">Membrane</keyword>
<keyword evidence="5 7" id="KW-1133">Transmembrane helix</keyword>
<feature type="transmembrane region" description="Helical" evidence="7">
    <location>
        <begin position="136"/>
        <end position="154"/>
    </location>
</feature>
<dbReference type="InterPro" id="IPR004895">
    <property type="entry name" value="Prenylated_rab_accept_PRA1"/>
</dbReference>
<keyword evidence="9" id="KW-1185">Reference proteome</keyword>
<comment type="subcellular location">
    <subcellularLocation>
        <location evidence="2 7">Membrane</location>
        <topology evidence="2 7">Multi-pass membrane protein</topology>
    </subcellularLocation>
</comment>
<name>A0AAW1QLT7_9CHLO</name>
<evidence type="ECO:0000256" key="5">
    <source>
        <dbReference type="ARBA" id="ARBA00022989"/>
    </source>
</evidence>
<comment type="similarity">
    <text evidence="3 7">Belongs to the PRA1 family.</text>
</comment>
<evidence type="ECO:0000256" key="6">
    <source>
        <dbReference type="ARBA" id="ARBA00023136"/>
    </source>
</evidence>